<protein>
    <recommendedName>
        <fullName evidence="4">Lipoprotein</fullName>
    </recommendedName>
</protein>
<keyword evidence="1" id="KW-0732">Signal</keyword>
<comment type="caution">
    <text evidence="2">The sequence shown here is derived from an EMBL/GenBank/DDBJ whole genome shotgun (WGS) entry which is preliminary data.</text>
</comment>
<feature type="chain" id="PRO_5045960955" description="Lipoprotein" evidence="1">
    <location>
        <begin position="21"/>
        <end position="137"/>
    </location>
</feature>
<dbReference type="Proteomes" id="UP001205861">
    <property type="component" value="Unassembled WGS sequence"/>
</dbReference>
<evidence type="ECO:0000313" key="3">
    <source>
        <dbReference type="Proteomes" id="UP001205861"/>
    </source>
</evidence>
<evidence type="ECO:0000256" key="1">
    <source>
        <dbReference type="SAM" id="SignalP"/>
    </source>
</evidence>
<dbReference type="PROSITE" id="PS51257">
    <property type="entry name" value="PROKAR_LIPOPROTEIN"/>
    <property type="match status" value="1"/>
</dbReference>
<feature type="signal peptide" evidence="1">
    <location>
        <begin position="1"/>
        <end position="20"/>
    </location>
</feature>
<reference evidence="2 3" key="1">
    <citation type="submission" date="2022-08" db="EMBL/GenBank/DDBJ databases">
        <title>Reclassification of Massilia species as members of the genera Telluria, Duganella, Pseudoduganella, Mokoshia gen. nov. and Zemynaea gen. nov. using orthogonal and non-orthogonal genome-based approaches.</title>
        <authorList>
            <person name="Bowman J.P."/>
        </authorList>
    </citation>
    <scope>NUCLEOTIDE SEQUENCE [LARGE SCALE GENOMIC DNA]</scope>
    <source>
        <strain evidence="2 3">JCM 31607</strain>
    </source>
</reference>
<accession>A0ABT2BP96</accession>
<sequence>MRNALVLLAPLLLSACVDGAAGYLVAGTERALVVHAQQDYFWSKDVNLDLIASNLPECQRRFSLGKVPSERLDVALYANGNGIFTVQAGERLLRVETSRCGQLATPAAASGTPLGAFRLMADKLVFVEAGSTTMALR</sequence>
<dbReference type="RefSeq" id="WP_258857913.1">
    <property type="nucleotide sequence ID" value="NZ_JANUGV010000006.1"/>
</dbReference>
<keyword evidence="3" id="KW-1185">Reference proteome</keyword>
<organism evidence="2 3">
    <name type="scientific">Massilia solisilvae</name>
    <dbReference type="NCBI Taxonomy" id="1811225"/>
    <lineage>
        <taxon>Bacteria</taxon>
        <taxon>Pseudomonadati</taxon>
        <taxon>Pseudomonadota</taxon>
        <taxon>Betaproteobacteria</taxon>
        <taxon>Burkholderiales</taxon>
        <taxon>Oxalobacteraceae</taxon>
        <taxon>Telluria group</taxon>
        <taxon>Massilia</taxon>
    </lineage>
</organism>
<evidence type="ECO:0000313" key="2">
    <source>
        <dbReference type="EMBL" id="MCS0610319.1"/>
    </source>
</evidence>
<gene>
    <name evidence="2" type="ORF">NX773_19310</name>
</gene>
<dbReference type="EMBL" id="JANUGV010000006">
    <property type="protein sequence ID" value="MCS0610319.1"/>
    <property type="molecule type" value="Genomic_DNA"/>
</dbReference>
<evidence type="ECO:0008006" key="4">
    <source>
        <dbReference type="Google" id="ProtNLM"/>
    </source>
</evidence>
<name>A0ABT2BP96_9BURK</name>
<proteinExistence type="predicted"/>